<accession>A0A813GPG1</accession>
<proteinExistence type="predicted"/>
<reference evidence="2" key="1">
    <citation type="submission" date="2021-02" db="EMBL/GenBank/DDBJ databases">
        <authorList>
            <person name="Dougan E. K."/>
            <person name="Rhodes N."/>
            <person name="Thang M."/>
            <person name="Chan C."/>
        </authorList>
    </citation>
    <scope>NUCLEOTIDE SEQUENCE</scope>
</reference>
<protein>
    <submittedName>
        <fullName evidence="2">Uncharacterized protein</fullName>
    </submittedName>
</protein>
<feature type="region of interest" description="Disordered" evidence="1">
    <location>
        <begin position="145"/>
        <end position="202"/>
    </location>
</feature>
<feature type="compositionally biased region" description="Acidic residues" evidence="1">
    <location>
        <begin position="173"/>
        <end position="186"/>
    </location>
</feature>
<keyword evidence="3" id="KW-1185">Reference proteome</keyword>
<dbReference type="AlphaFoldDB" id="A0A813GPG1"/>
<feature type="region of interest" description="Disordered" evidence="1">
    <location>
        <begin position="25"/>
        <end position="68"/>
    </location>
</feature>
<feature type="compositionally biased region" description="Basic and acidic residues" evidence="1">
    <location>
        <begin position="43"/>
        <end position="54"/>
    </location>
</feature>
<sequence>HLRAADDLEKRVALMECMQGATSSCEVSQNDIPSADDAGLGGSDDRQGPSRRLEFAGPAHFSEPGSGDGSVRARLYYLSQEVKELQARLMRAKFSLRIGLDGGHDQSMCEEVERSSLSALRLDDESQIRSLAAEVAELEQALQVGQAPHHGGGRQHRRASEDQDGEASFSDGSYDDDIGENSDDENEAHTNGVESRQGARGGRNYLSSLADRLEPLEQAFRSLASQLGGLNGQTVTALAALTTGEPQVVLAGSRSQQLAQLLGRVDKIHPREGSERGAIEADSDFRALAKQIWSCQEEDLASMRQDLGMLCEEVSASQQRLEAAEAADATLRFDLERLQTAGGPKK</sequence>
<evidence type="ECO:0000313" key="3">
    <source>
        <dbReference type="Proteomes" id="UP000654075"/>
    </source>
</evidence>
<dbReference type="EMBL" id="CAJNNV010029441">
    <property type="protein sequence ID" value="CAE8628613.1"/>
    <property type="molecule type" value="Genomic_DNA"/>
</dbReference>
<evidence type="ECO:0000256" key="1">
    <source>
        <dbReference type="SAM" id="MobiDB-lite"/>
    </source>
</evidence>
<feature type="non-terminal residue" evidence="2">
    <location>
        <position position="1"/>
    </location>
</feature>
<name>A0A813GPG1_POLGL</name>
<feature type="non-terminal residue" evidence="2">
    <location>
        <position position="346"/>
    </location>
</feature>
<organism evidence="2 3">
    <name type="scientific">Polarella glacialis</name>
    <name type="common">Dinoflagellate</name>
    <dbReference type="NCBI Taxonomy" id="89957"/>
    <lineage>
        <taxon>Eukaryota</taxon>
        <taxon>Sar</taxon>
        <taxon>Alveolata</taxon>
        <taxon>Dinophyceae</taxon>
        <taxon>Suessiales</taxon>
        <taxon>Suessiaceae</taxon>
        <taxon>Polarella</taxon>
    </lineage>
</organism>
<dbReference type="Proteomes" id="UP000654075">
    <property type="component" value="Unassembled WGS sequence"/>
</dbReference>
<comment type="caution">
    <text evidence="2">The sequence shown here is derived from an EMBL/GenBank/DDBJ whole genome shotgun (WGS) entry which is preliminary data.</text>
</comment>
<evidence type="ECO:0000313" key="2">
    <source>
        <dbReference type="EMBL" id="CAE8628613.1"/>
    </source>
</evidence>
<gene>
    <name evidence="2" type="ORF">PGLA1383_LOCUS45220</name>
</gene>